<dbReference type="Pfam" id="PF07679">
    <property type="entry name" value="I-set"/>
    <property type="match status" value="1"/>
</dbReference>
<reference evidence="13" key="1">
    <citation type="submission" date="2017-02" db="UniProtKB">
        <authorList>
            <consortium name="WormBaseParasite"/>
        </authorList>
    </citation>
    <scope>IDENTIFICATION</scope>
</reference>
<dbReference type="OrthoDB" id="10028801at2759"/>
<dbReference type="GO" id="GO:0098609">
    <property type="term" value="P:cell-cell adhesion"/>
    <property type="evidence" value="ECO:0007669"/>
    <property type="project" value="TreeGrafter"/>
</dbReference>
<dbReference type="InterPro" id="IPR013151">
    <property type="entry name" value="Immunoglobulin_dom"/>
</dbReference>
<evidence type="ECO:0000256" key="8">
    <source>
        <dbReference type="SAM" id="SignalP"/>
    </source>
</evidence>
<dbReference type="PROSITE" id="PS50853">
    <property type="entry name" value="FN3"/>
    <property type="match status" value="1"/>
</dbReference>
<keyword evidence="12" id="KW-1185">Reference proteome</keyword>
<evidence type="ECO:0000256" key="5">
    <source>
        <dbReference type="ARBA" id="ARBA00023180"/>
    </source>
</evidence>
<dbReference type="InterPro" id="IPR051275">
    <property type="entry name" value="Cell_adhesion_signaling"/>
</dbReference>
<dbReference type="InterPro" id="IPR003961">
    <property type="entry name" value="FN3_dom"/>
</dbReference>
<feature type="domain" description="Ig-like" evidence="9">
    <location>
        <begin position="130"/>
        <end position="246"/>
    </location>
</feature>
<feature type="domain" description="Ig-like" evidence="9">
    <location>
        <begin position="460"/>
        <end position="549"/>
    </location>
</feature>
<dbReference type="PANTHER" id="PTHR11640:SF136">
    <property type="entry name" value="NEPHRIN"/>
    <property type="match status" value="1"/>
</dbReference>
<feature type="transmembrane region" description="Helical" evidence="7">
    <location>
        <begin position="1065"/>
        <end position="1086"/>
    </location>
</feature>
<name>A0A0N5CUT8_THECL</name>
<feature type="domain" description="Fibronectin type-III" evidence="10">
    <location>
        <begin position="956"/>
        <end position="1047"/>
    </location>
</feature>
<feature type="domain" description="Ig-like" evidence="9">
    <location>
        <begin position="850"/>
        <end position="949"/>
    </location>
</feature>
<keyword evidence="7" id="KW-1133">Transmembrane helix</keyword>
<dbReference type="InterPro" id="IPR036116">
    <property type="entry name" value="FN3_sf"/>
</dbReference>
<reference evidence="11 12" key="2">
    <citation type="submission" date="2018-11" db="EMBL/GenBank/DDBJ databases">
        <authorList>
            <consortium name="Pathogen Informatics"/>
        </authorList>
    </citation>
    <scope>NUCLEOTIDE SEQUENCE [LARGE SCALE GENOMIC DNA]</scope>
</reference>
<dbReference type="InterPro" id="IPR003598">
    <property type="entry name" value="Ig_sub2"/>
</dbReference>
<dbReference type="SUPFAM" id="SSF48726">
    <property type="entry name" value="Immunoglobulin"/>
    <property type="match status" value="8"/>
</dbReference>
<evidence type="ECO:0000259" key="10">
    <source>
        <dbReference type="PROSITE" id="PS50853"/>
    </source>
</evidence>
<dbReference type="SMART" id="SM00409">
    <property type="entry name" value="IG"/>
    <property type="match status" value="7"/>
</dbReference>
<keyword evidence="5" id="KW-0325">Glycoprotein</keyword>
<evidence type="ECO:0000256" key="7">
    <source>
        <dbReference type="SAM" id="Phobius"/>
    </source>
</evidence>
<sequence length="1323" mass="147698">MLFILHFTVTFLGGHLTFGFVHNFFKEEPKNQSVLLGESVLLRCSADHSASDALASQWRSNDGSLLGLHGAGKLAGHQGRYYYVLDHSNEKHLRIENVTLGDDGLFECQMTHPSLGPFRTSALITVLVPPQKVTLMNAFPDSIINVTEGNIFNLTCLAANGKPQAIINWYVRGKKIRDNIHRWTQENPNKTVITFATFSWRPRQASFILKSVILMFLCYRRDDMGAVVTCEVLHPYTSSHFRRNVTLNVQYPSSVPKIKIPGGLTVLKPGDNLTMECVVIGGNPPPKLFWRFQQNFIDSHYKYNVSTRETKSSYSIVVDANDNGAVYGCHASNLATKESLFESIRLLVAYAPRSVEIYSKTTARIEHEFTVRCRTEPSNPPSRISWLIDGKFLPPTGQIHLEQTVGTVTVSNLTMNLTDIDPVKHQFQVQCVARNDEGAASKQIIIHLLCKLSLRHVLAPPTDPVIYGLDDLTLVEGEFINLTCEARGGNPLATLAWFKGVEKLQESQSAIVSDISSSTISILLDRTMNSQQLKCEARNGALDEPLVIAKTLKVMFPPRRVTISQNDPDKKLIIEGEVTKLICLSHSSNPTARLIWKFPNVDGSEIFEEKISNRSDGEYGGYEAESAIEFVSTEAMNGEVQCIAMHPVWRRQKVAVYTLNVLYPPRILSKEGKSFTIVLDEGENFEENLVVRANPPVNIWKWRKDGSDFKHMVGSVIVNESSLSGKSVSRLDSGIFTLVAENNVGTVNISIHITVRYAAYVTYITSPVMASVGEEVVMECEVDGEPKHDDMVKWLRNDRIITEVFLVGRTRAVMRLNASLETSGAYVCVADNGIGVANKSVAYLLVHHAPVIIKQPSLLRAAGSLGYPLEVRCVARAVPDVKFQWVVQGESSPIKRNNSEFSFTTHHLNHSTFESILYISNLELVDYQHPVKCFAINKFGKDVVEIRIGPPTAPETPLALRVSNVTKNSLSFSWIPGFNGGSEQIFELRYQTSTENIYRSINSSLSEVEIQGLEPACLYEISIRAVNTRGLASKFSQPPIAVFTKDEYGMDILSVSKNDPFPAPVVLLFGFCYSFLLLINCFLLCYMQKRRRQKKMQEKTEMVRNMNATTNNNGGSDTRVVQMYGVLTNVDSPCRPESVATNRSELCHELNSEDDQSVRTMIEVSPNGCVQQVDPTNYCDRDYLLGYRFDPSLYGDVTKTNTLRTTHQNFVSVLQPVCSSFYFIKFTAKASNLLISIGKLSKVPDIDNASLNYYDEGSLTRVIRVKEMDLPRPVHKPRNINPSPPISIQSTDNGSPMMLSTFLQRGGLHTTPLNLAHIDGDLV</sequence>
<proteinExistence type="predicted"/>
<dbReference type="Pfam" id="PF13927">
    <property type="entry name" value="Ig_3"/>
    <property type="match status" value="1"/>
</dbReference>
<evidence type="ECO:0000256" key="3">
    <source>
        <dbReference type="ARBA" id="ARBA00023136"/>
    </source>
</evidence>
<dbReference type="InterPro" id="IPR003599">
    <property type="entry name" value="Ig_sub"/>
</dbReference>
<keyword evidence="4" id="KW-1015">Disulfide bond</keyword>
<dbReference type="Proteomes" id="UP000276776">
    <property type="component" value="Unassembled WGS sequence"/>
</dbReference>
<comment type="subcellular location">
    <subcellularLocation>
        <location evidence="1">Membrane</location>
        <topology evidence="1">Single-pass type I membrane protein</topology>
    </subcellularLocation>
</comment>
<dbReference type="InterPro" id="IPR013783">
    <property type="entry name" value="Ig-like_fold"/>
</dbReference>
<dbReference type="InterPro" id="IPR036179">
    <property type="entry name" value="Ig-like_dom_sf"/>
</dbReference>
<keyword evidence="7" id="KW-0812">Transmembrane</keyword>
<evidence type="ECO:0000313" key="11">
    <source>
        <dbReference type="EMBL" id="VDN01079.1"/>
    </source>
</evidence>
<dbReference type="GO" id="GO:0005911">
    <property type="term" value="C:cell-cell junction"/>
    <property type="evidence" value="ECO:0007669"/>
    <property type="project" value="TreeGrafter"/>
</dbReference>
<dbReference type="STRING" id="103827.A0A0N5CUT8"/>
<dbReference type="InterPro" id="IPR013098">
    <property type="entry name" value="Ig_I-set"/>
</dbReference>
<keyword evidence="8" id="KW-0732">Signal</keyword>
<evidence type="ECO:0000313" key="13">
    <source>
        <dbReference type="WBParaSite" id="TCLT_0000404401-mRNA-1"/>
    </source>
</evidence>
<dbReference type="Gene3D" id="2.60.40.10">
    <property type="entry name" value="Immunoglobulins"/>
    <property type="match status" value="10"/>
</dbReference>
<feature type="signal peptide" evidence="8">
    <location>
        <begin position="1"/>
        <end position="19"/>
    </location>
</feature>
<evidence type="ECO:0000256" key="6">
    <source>
        <dbReference type="ARBA" id="ARBA00023319"/>
    </source>
</evidence>
<gene>
    <name evidence="11" type="ORF">TCLT_LOCUS4033</name>
</gene>
<feature type="domain" description="Ig-like" evidence="9">
    <location>
        <begin position="37"/>
        <end position="125"/>
    </location>
</feature>
<dbReference type="SMART" id="SM00060">
    <property type="entry name" value="FN3"/>
    <property type="match status" value="1"/>
</dbReference>
<dbReference type="SMART" id="SM00408">
    <property type="entry name" value="IGc2"/>
    <property type="match status" value="4"/>
</dbReference>
<accession>A0A0N5CUT8</accession>
<feature type="domain" description="Ig-like" evidence="9">
    <location>
        <begin position="759"/>
        <end position="842"/>
    </location>
</feature>
<keyword evidence="2" id="KW-0677">Repeat</keyword>
<evidence type="ECO:0000259" key="9">
    <source>
        <dbReference type="PROSITE" id="PS50835"/>
    </source>
</evidence>
<dbReference type="InterPro" id="IPR007110">
    <property type="entry name" value="Ig-like_dom"/>
</dbReference>
<dbReference type="PROSITE" id="PS50835">
    <property type="entry name" value="IG_LIKE"/>
    <property type="match status" value="8"/>
</dbReference>
<dbReference type="EMBL" id="UYYF01004273">
    <property type="protein sequence ID" value="VDN01079.1"/>
    <property type="molecule type" value="Genomic_DNA"/>
</dbReference>
<evidence type="ECO:0000256" key="4">
    <source>
        <dbReference type="ARBA" id="ARBA00023157"/>
    </source>
</evidence>
<organism evidence="13">
    <name type="scientific">Thelazia callipaeda</name>
    <name type="common">Oriental eyeworm</name>
    <name type="synonym">Parasitic nematode</name>
    <dbReference type="NCBI Taxonomy" id="103827"/>
    <lineage>
        <taxon>Eukaryota</taxon>
        <taxon>Metazoa</taxon>
        <taxon>Ecdysozoa</taxon>
        <taxon>Nematoda</taxon>
        <taxon>Chromadorea</taxon>
        <taxon>Rhabditida</taxon>
        <taxon>Spirurina</taxon>
        <taxon>Spiruromorpha</taxon>
        <taxon>Thelazioidea</taxon>
        <taxon>Thelaziidae</taxon>
        <taxon>Thelazia</taxon>
    </lineage>
</organism>
<dbReference type="WBParaSite" id="TCLT_0000404401-mRNA-1">
    <property type="protein sequence ID" value="TCLT_0000404401-mRNA-1"/>
    <property type="gene ID" value="TCLT_0000404401"/>
</dbReference>
<feature type="domain" description="Ig-like" evidence="9">
    <location>
        <begin position="558"/>
        <end position="655"/>
    </location>
</feature>
<dbReference type="GO" id="GO:0005886">
    <property type="term" value="C:plasma membrane"/>
    <property type="evidence" value="ECO:0007669"/>
    <property type="project" value="TreeGrafter"/>
</dbReference>
<feature type="domain" description="Ig-like" evidence="9">
    <location>
        <begin position="256"/>
        <end position="341"/>
    </location>
</feature>
<protein>
    <submittedName>
        <fullName evidence="13">Nephrin</fullName>
    </submittedName>
</protein>
<evidence type="ECO:0000313" key="12">
    <source>
        <dbReference type="Proteomes" id="UP000276776"/>
    </source>
</evidence>
<dbReference type="Pfam" id="PF00047">
    <property type="entry name" value="ig"/>
    <property type="match status" value="1"/>
</dbReference>
<dbReference type="Pfam" id="PF00041">
    <property type="entry name" value="fn3"/>
    <property type="match status" value="1"/>
</dbReference>
<feature type="chain" id="PRO_5043126412" evidence="8">
    <location>
        <begin position="20"/>
        <end position="1323"/>
    </location>
</feature>
<dbReference type="PANTHER" id="PTHR11640">
    <property type="entry name" value="NEPHRIN"/>
    <property type="match status" value="1"/>
</dbReference>
<feature type="domain" description="Ig-like" evidence="9">
    <location>
        <begin position="352"/>
        <end position="447"/>
    </location>
</feature>
<dbReference type="OMA" id="FITVCHA"/>
<dbReference type="SUPFAM" id="SSF49265">
    <property type="entry name" value="Fibronectin type III"/>
    <property type="match status" value="1"/>
</dbReference>
<evidence type="ECO:0000256" key="2">
    <source>
        <dbReference type="ARBA" id="ARBA00022737"/>
    </source>
</evidence>
<dbReference type="CDD" id="cd00063">
    <property type="entry name" value="FN3"/>
    <property type="match status" value="1"/>
</dbReference>
<keyword evidence="3 7" id="KW-0472">Membrane</keyword>
<evidence type="ECO:0000256" key="1">
    <source>
        <dbReference type="ARBA" id="ARBA00004479"/>
    </source>
</evidence>
<dbReference type="InterPro" id="IPR013162">
    <property type="entry name" value="CD80_C2-set"/>
</dbReference>
<keyword evidence="6" id="KW-0393">Immunoglobulin domain</keyword>
<dbReference type="GO" id="GO:0050839">
    <property type="term" value="F:cell adhesion molecule binding"/>
    <property type="evidence" value="ECO:0007669"/>
    <property type="project" value="TreeGrafter"/>
</dbReference>
<dbReference type="Pfam" id="PF08205">
    <property type="entry name" value="C2-set_2"/>
    <property type="match status" value="2"/>
</dbReference>